<dbReference type="EMBL" id="JBAWTH010000048">
    <property type="protein sequence ID" value="KAL2282578.1"/>
    <property type="molecule type" value="Genomic_DNA"/>
</dbReference>
<evidence type="ECO:0000259" key="1">
    <source>
        <dbReference type="Pfam" id="PF23155"/>
    </source>
</evidence>
<evidence type="ECO:0000313" key="3">
    <source>
        <dbReference type="Proteomes" id="UP001600888"/>
    </source>
</evidence>
<dbReference type="PANTHER" id="PTHR38117:SF1">
    <property type="entry name" value="DUF3074 DOMAIN-CONTAINING PROTEIN"/>
    <property type="match status" value="1"/>
</dbReference>
<accession>A0ABR4EJG2</accession>
<dbReference type="InterPro" id="IPR055481">
    <property type="entry name" value="DUF7053"/>
</dbReference>
<feature type="domain" description="DUF7053" evidence="1">
    <location>
        <begin position="9"/>
        <end position="145"/>
    </location>
</feature>
<dbReference type="Proteomes" id="UP001600888">
    <property type="component" value="Unassembled WGS sequence"/>
</dbReference>
<dbReference type="Pfam" id="PF23155">
    <property type="entry name" value="DUF7053"/>
    <property type="match status" value="1"/>
</dbReference>
<gene>
    <name evidence="2" type="ORF">FJTKL_10442</name>
</gene>
<evidence type="ECO:0000313" key="2">
    <source>
        <dbReference type="EMBL" id="KAL2282578.1"/>
    </source>
</evidence>
<organism evidence="2 3">
    <name type="scientific">Diaporthe vaccinii</name>
    <dbReference type="NCBI Taxonomy" id="105482"/>
    <lineage>
        <taxon>Eukaryota</taxon>
        <taxon>Fungi</taxon>
        <taxon>Dikarya</taxon>
        <taxon>Ascomycota</taxon>
        <taxon>Pezizomycotina</taxon>
        <taxon>Sordariomycetes</taxon>
        <taxon>Sordariomycetidae</taxon>
        <taxon>Diaporthales</taxon>
        <taxon>Diaporthaceae</taxon>
        <taxon>Diaporthe</taxon>
        <taxon>Diaporthe eres species complex</taxon>
    </lineage>
</organism>
<keyword evidence="3" id="KW-1185">Reference proteome</keyword>
<sequence length="192" mass="21140">MSFLNSSAKIVHASKLPDGATQKQGIAMLQDHEFFLSCNPHMQKFEALGPVSEPELPESIKPLGPTTLYNVTDIVETLPKGLWSSNVESTYEFTDFELGTFCALKSPMNVVMHTFWTVEEKNGGLELVETCEIKCSRLLIGVVKSLNEGGCEYLCQFPSAALPGNRTYSGLHYLKCSQHGDIMVGRVDSITC</sequence>
<comment type="caution">
    <text evidence="2">The sequence shown here is derived from an EMBL/GenBank/DDBJ whole genome shotgun (WGS) entry which is preliminary data.</text>
</comment>
<protein>
    <recommendedName>
        <fullName evidence="1">DUF7053 domain-containing protein</fullName>
    </recommendedName>
</protein>
<name>A0ABR4EJG2_9PEZI</name>
<dbReference type="PANTHER" id="PTHR38117">
    <property type="entry name" value="NACHT AND WD40 DOMAIN PROTEIN"/>
    <property type="match status" value="1"/>
</dbReference>
<proteinExistence type="predicted"/>
<reference evidence="2 3" key="1">
    <citation type="submission" date="2024-03" db="EMBL/GenBank/DDBJ databases">
        <title>A high-quality draft genome sequence of Diaporthe vaccinii, a causative agent of upright dieback and viscid rot disease in cranberry plants.</title>
        <authorList>
            <person name="Sarrasin M."/>
            <person name="Lang B.F."/>
            <person name="Burger G."/>
        </authorList>
    </citation>
    <scope>NUCLEOTIDE SEQUENCE [LARGE SCALE GENOMIC DNA]</scope>
    <source>
        <strain evidence="2 3">IS7</strain>
    </source>
</reference>